<accession>A0ACB8WA56</accession>
<sequence>KVIDNQQAEPAPQLQPGQECWYLPTFGVYHPQKPGKIRVVFDSSAEYKGISLNNTLLSGPNLNNTLVGVLLRFRREQIAVTADVEQMFYGFKVKEDHRHFLRFLWYKDNDPDKEIIDYWMTVHVFGNSPSPAVATYGLRKAAEHGEPEHGTDAKHFIFRNFYVDDGLASVAKEVEAISLLQRTKALLAESNLRLHKIASNSTRVMEAFPMEEQANDFKDLDLGADPLPLQRSLGLSWELQTDSFTFRVSRDSKPFTRRGMLSTVNGLYDPLGFASPITVQGKALVRDVSSEQYKWDTPLPPGKEMQWKAWTNSLTELEQVCIQRAYIPVSMSCCKWTELCVFADASTTAIAAVAFLRALDSEGRWHVGFVMGKSKLAPYPMHTVPRLELCAAVLAVELVELIQSELDVKLQTVRFFTDSRIVLGYIHSSSRRFYTYVANRVARIRCSTEPKQWQYVLTDENPADHGTRPIPAAHLASSSWLLGPPFLSQLSPGQDDEAESFELVQPDADKNVRPQVTCLITKVTEQSLGATRFERFSVWKSLVRGIASLVHVAKSFSAVTKTDRCKRWHQCGQPLTTEHSQAKVHIFKAVQEDVYKEELKCLTQGIKVHCQSPLVKLDPFIDKSGLIRVGGRLHRADLEEQEKHPLILPAGHHVATLLVRHYHDQVAHQGRHFTEGALRTAGVWIVGGKKLISSIIFKCVICKKLRGKVQVQKMADLPTDRLTTDPPFTHGGAWERLIGVARRILDALLVRDGRTRLTHEVLTTLMAEVMAIMNSRPLVPISYDAEIPEMLSPATLLTQKASVNPAPPGNFELDHLCKVQWRQVQSLADSFWKRWRLEYLATLQPRRKWTTEKPDLQEGDIVLIKDSQAKRNEWPLGRIVKAIPSLDSKVRKVMVKTLSQGVLKEYLRPISDVVLLIPKVKE</sequence>
<dbReference type="EMBL" id="CM041543">
    <property type="protein sequence ID" value="KAI3364545.1"/>
    <property type="molecule type" value="Genomic_DNA"/>
</dbReference>
<proteinExistence type="predicted"/>
<organism evidence="1 2">
    <name type="scientific">Scortum barcoo</name>
    <name type="common">barcoo grunter</name>
    <dbReference type="NCBI Taxonomy" id="214431"/>
    <lineage>
        <taxon>Eukaryota</taxon>
        <taxon>Metazoa</taxon>
        <taxon>Chordata</taxon>
        <taxon>Craniata</taxon>
        <taxon>Vertebrata</taxon>
        <taxon>Euteleostomi</taxon>
        <taxon>Actinopterygii</taxon>
        <taxon>Neopterygii</taxon>
        <taxon>Teleostei</taxon>
        <taxon>Neoteleostei</taxon>
        <taxon>Acanthomorphata</taxon>
        <taxon>Eupercaria</taxon>
        <taxon>Centrarchiformes</taxon>
        <taxon>Terapontoidei</taxon>
        <taxon>Terapontidae</taxon>
        <taxon>Scortum</taxon>
    </lineage>
</organism>
<keyword evidence="2" id="KW-1185">Reference proteome</keyword>
<gene>
    <name evidence="1" type="ORF">L3Q82_011333</name>
</gene>
<comment type="caution">
    <text evidence="1">The sequence shown here is derived from an EMBL/GenBank/DDBJ whole genome shotgun (WGS) entry which is preliminary data.</text>
</comment>
<name>A0ACB8WA56_9TELE</name>
<evidence type="ECO:0000313" key="2">
    <source>
        <dbReference type="Proteomes" id="UP000831701"/>
    </source>
</evidence>
<feature type="non-terminal residue" evidence="1">
    <location>
        <position position="1"/>
    </location>
</feature>
<evidence type="ECO:0000313" key="1">
    <source>
        <dbReference type="EMBL" id="KAI3364545.1"/>
    </source>
</evidence>
<protein>
    <submittedName>
        <fullName evidence="1">Uncharacterized protein</fullName>
    </submittedName>
</protein>
<dbReference type="Proteomes" id="UP000831701">
    <property type="component" value="Chromosome 13"/>
</dbReference>
<reference evidence="1" key="1">
    <citation type="submission" date="2022-04" db="EMBL/GenBank/DDBJ databases">
        <title>Jade perch genome.</title>
        <authorList>
            <person name="Chao B."/>
        </authorList>
    </citation>
    <scope>NUCLEOTIDE SEQUENCE</scope>
    <source>
        <strain evidence="1">CB-2022</strain>
    </source>
</reference>